<keyword evidence="2" id="KW-1185">Reference proteome</keyword>
<organism evidence="1 2">
    <name type="scientific">Trichothecium roseum</name>
    <dbReference type="NCBI Taxonomy" id="47278"/>
    <lineage>
        <taxon>Eukaryota</taxon>
        <taxon>Fungi</taxon>
        <taxon>Dikarya</taxon>
        <taxon>Ascomycota</taxon>
        <taxon>Pezizomycotina</taxon>
        <taxon>Sordariomycetes</taxon>
        <taxon>Hypocreomycetidae</taxon>
        <taxon>Hypocreales</taxon>
        <taxon>Hypocreales incertae sedis</taxon>
        <taxon>Trichothecium</taxon>
    </lineage>
</organism>
<reference evidence="1" key="1">
    <citation type="submission" date="2022-10" db="EMBL/GenBank/DDBJ databases">
        <title>Complete Genome of Trichothecium roseum strain YXFP-22015, a Plant Pathogen Isolated from Citrus.</title>
        <authorList>
            <person name="Wang Y."/>
            <person name="Zhu L."/>
        </authorList>
    </citation>
    <scope>NUCLEOTIDE SEQUENCE</scope>
    <source>
        <strain evidence="1">YXFP-22015</strain>
    </source>
</reference>
<gene>
    <name evidence="1" type="ORF">N3K66_002246</name>
</gene>
<accession>A0ACC0V9M7</accession>
<evidence type="ECO:0000313" key="2">
    <source>
        <dbReference type="Proteomes" id="UP001163324"/>
    </source>
</evidence>
<comment type="caution">
    <text evidence="1">The sequence shown here is derived from an EMBL/GenBank/DDBJ whole genome shotgun (WGS) entry which is preliminary data.</text>
</comment>
<evidence type="ECO:0000313" key="1">
    <source>
        <dbReference type="EMBL" id="KAI9902894.1"/>
    </source>
</evidence>
<dbReference type="Proteomes" id="UP001163324">
    <property type="component" value="Chromosome 2"/>
</dbReference>
<protein>
    <submittedName>
        <fullName evidence="1">Uncharacterized protein</fullName>
    </submittedName>
</protein>
<sequence>MASETESQFEVEGIKLYAKTWKPAGPVRASIIYVHGFSEHINRYNNFFPLLTAHGIQVFAWDQRGWGKSAPNRRDWGTTGTTVRVIADIAAFIKHKLPSDVPLFVMGHSMGGGEVLTLASDESYKELVNGIRGWILEAPFIGFTPGQEPSTLKVVLGRLAGRFLPRHQLTHGVPAELMSRDPEVVESVRNDPLCHDTGTLEGLASMLDRTTILAGGSHKLGAHVQSLFLTHGTADGACSYDKAMKWYGEQDQLSDKTVKSYEGAYHQLHADLCKEEFASDVVKWILERSNAPVEAKL</sequence>
<proteinExistence type="predicted"/>
<name>A0ACC0V9M7_9HYPO</name>
<dbReference type="EMBL" id="CM047941">
    <property type="protein sequence ID" value="KAI9902894.1"/>
    <property type="molecule type" value="Genomic_DNA"/>
</dbReference>